<keyword evidence="6" id="KW-0472">Membrane</keyword>
<feature type="transmembrane region" description="Helical" evidence="6">
    <location>
        <begin position="79"/>
        <end position="95"/>
    </location>
</feature>
<dbReference type="InterPro" id="IPR004358">
    <property type="entry name" value="Sig_transdc_His_kin-like_C"/>
</dbReference>
<protein>
    <recommendedName>
        <fullName evidence="2">histidine kinase</fullName>
        <ecNumber evidence="2">2.7.13.3</ecNumber>
    </recommendedName>
</protein>
<keyword evidence="6" id="KW-1133">Transmembrane helix</keyword>
<keyword evidence="3" id="KW-0597">Phosphoprotein</keyword>
<sequence length="438" mass="49002">MMNRYMGESINRVPLGVLLCLVMTWICWRHIPADEVLMWASVVLTGNFIRTLAESNYARKLRDAPCDVQAEFMRRITPIYLVLAAGWGSSPLLFYDRMSEVGEFACWSILAGMMYVPLPRLALVPRLSRLFTSVFFGTAVFCIIFTAWRSGPEKHALLWFIPLALLQWSLTRRMTSDTHRTQRDHYGMVFDLAAQKQEALEAVQTKNRFLAAATHDMRQPVIALSLYAEYLEADPDSYRELAPKITRATTAVNNLFSSLFDLSKFDAGEVHLAVEEARISELIESLATIAGVHAKAKGIDLRVRVTGDPLLQTDTMRLRRMIGHVVSNAIKYSHPGTKILLTARARGGKVRVEVWDQGIGIPASKIKNVFDEFYRAEAAAELAPDGMGIGLSLVTRLAAVLNTRLTIASVEGRGTRVTMDIEDVDTDPEKRRLDLALG</sequence>
<comment type="catalytic activity">
    <reaction evidence="1">
        <text>ATP + protein L-histidine = ADP + protein N-phospho-L-histidine.</text>
        <dbReference type="EC" id="2.7.13.3"/>
    </reaction>
</comment>
<keyword evidence="6" id="KW-0812">Transmembrane</keyword>
<evidence type="ECO:0000259" key="7">
    <source>
        <dbReference type="PROSITE" id="PS50109"/>
    </source>
</evidence>
<gene>
    <name evidence="8" type="ORF">Q2T77_29410</name>
</gene>
<keyword evidence="4" id="KW-0808">Transferase</keyword>
<dbReference type="Pfam" id="PF02518">
    <property type="entry name" value="HATPase_c"/>
    <property type="match status" value="1"/>
</dbReference>
<feature type="domain" description="Histidine kinase" evidence="7">
    <location>
        <begin position="212"/>
        <end position="425"/>
    </location>
</feature>
<dbReference type="InterPro" id="IPR003661">
    <property type="entry name" value="HisK_dim/P_dom"/>
</dbReference>
<keyword evidence="5 8" id="KW-0418">Kinase</keyword>
<dbReference type="Gene3D" id="3.30.565.10">
    <property type="entry name" value="Histidine kinase-like ATPase, C-terminal domain"/>
    <property type="match status" value="1"/>
</dbReference>
<dbReference type="EC" id="2.7.13.3" evidence="2"/>
<feature type="transmembrane region" description="Helical" evidence="6">
    <location>
        <begin position="12"/>
        <end position="31"/>
    </location>
</feature>
<dbReference type="InterPro" id="IPR036890">
    <property type="entry name" value="HATPase_C_sf"/>
</dbReference>
<name>A0ABT8SBX2_9BURK</name>
<dbReference type="SMART" id="SM00388">
    <property type="entry name" value="HisKA"/>
    <property type="match status" value="1"/>
</dbReference>
<dbReference type="PRINTS" id="PR00344">
    <property type="entry name" value="BCTRLSENSOR"/>
</dbReference>
<dbReference type="InterPro" id="IPR036097">
    <property type="entry name" value="HisK_dim/P_sf"/>
</dbReference>
<dbReference type="PANTHER" id="PTHR43047">
    <property type="entry name" value="TWO-COMPONENT HISTIDINE PROTEIN KINASE"/>
    <property type="match status" value="1"/>
</dbReference>
<feature type="transmembrane region" description="Helical" evidence="6">
    <location>
        <begin position="37"/>
        <end position="53"/>
    </location>
</feature>
<evidence type="ECO:0000256" key="4">
    <source>
        <dbReference type="ARBA" id="ARBA00022679"/>
    </source>
</evidence>
<dbReference type="SUPFAM" id="SSF55874">
    <property type="entry name" value="ATPase domain of HSP90 chaperone/DNA topoisomerase II/histidine kinase"/>
    <property type="match status" value="1"/>
</dbReference>
<dbReference type="PANTHER" id="PTHR43047:SF9">
    <property type="entry name" value="HISTIDINE KINASE"/>
    <property type="match status" value="1"/>
</dbReference>
<dbReference type="Pfam" id="PF00512">
    <property type="entry name" value="HisKA"/>
    <property type="match status" value="1"/>
</dbReference>
<dbReference type="EMBL" id="JAUKVY010000027">
    <property type="protein sequence ID" value="MDO1536411.1"/>
    <property type="molecule type" value="Genomic_DNA"/>
</dbReference>
<dbReference type="InterPro" id="IPR003594">
    <property type="entry name" value="HATPase_dom"/>
</dbReference>
<feature type="transmembrane region" description="Helical" evidence="6">
    <location>
        <begin position="130"/>
        <end position="148"/>
    </location>
</feature>
<dbReference type="CDD" id="cd00075">
    <property type="entry name" value="HATPase"/>
    <property type="match status" value="1"/>
</dbReference>
<dbReference type="CDD" id="cd00082">
    <property type="entry name" value="HisKA"/>
    <property type="match status" value="1"/>
</dbReference>
<evidence type="ECO:0000256" key="5">
    <source>
        <dbReference type="ARBA" id="ARBA00022777"/>
    </source>
</evidence>
<accession>A0ABT8SBX2</accession>
<proteinExistence type="predicted"/>
<evidence type="ECO:0000256" key="2">
    <source>
        <dbReference type="ARBA" id="ARBA00012438"/>
    </source>
</evidence>
<dbReference type="Gene3D" id="1.10.287.130">
    <property type="match status" value="1"/>
</dbReference>
<dbReference type="RefSeq" id="WP_301814456.1">
    <property type="nucleotide sequence ID" value="NZ_JAUJZH010000027.1"/>
</dbReference>
<dbReference type="GO" id="GO:0016301">
    <property type="term" value="F:kinase activity"/>
    <property type="evidence" value="ECO:0007669"/>
    <property type="project" value="UniProtKB-KW"/>
</dbReference>
<evidence type="ECO:0000256" key="3">
    <source>
        <dbReference type="ARBA" id="ARBA00022553"/>
    </source>
</evidence>
<keyword evidence="9" id="KW-1185">Reference proteome</keyword>
<organism evidence="8 9">
    <name type="scientific">Variovorax ginsengisoli</name>
    <dbReference type="NCBI Taxonomy" id="363844"/>
    <lineage>
        <taxon>Bacteria</taxon>
        <taxon>Pseudomonadati</taxon>
        <taxon>Pseudomonadota</taxon>
        <taxon>Betaproteobacteria</taxon>
        <taxon>Burkholderiales</taxon>
        <taxon>Comamonadaceae</taxon>
        <taxon>Variovorax</taxon>
    </lineage>
</organism>
<feature type="transmembrane region" description="Helical" evidence="6">
    <location>
        <begin position="101"/>
        <end position="118"/>
    </location>
</feature>
<dbReference type="SUPFAM" id="SSF47384">
    <property type="entry name" value="Homodimeric domain of signal transducing histidine kinase"/>
    <property type="match status" value="1"/>
</dbReference>
<reference evidence="8" key="1">
    <citation type="submission" date="2023-06" db="EMBL/GenBank/DDBJ databases">
        <authorList>
            <person name="Jiang Y."/>
            <person name="Liu Q."/>
        </authorList>
    </citation>
    <scope>NUCLEOTIDE SEQUENCE</scope>
    <source>
        <strain evidence="8">CGMCC 1.12090</strain>
    </source>
</reference>
<evidence type="ECO:0000256" key="6">
    <source>
        <dbReference type="SAM" id="Phobius"/>
    </source>
</evidence>
<dbReference type="SMART" id="SM00387">
    <property type="entry name" value="HATPase_c"/>
    <property type="match status" value="1"/>
</dbReference>
<evidence type="ECO:0000256" key="1">
    <source>
        <dbReference type="ARBA" id="ARBA00000085"/>
    </source>
</evidence>
<dbReference type="InterPro" id="IPR005467">
    <property type="entry name" value="His_kinase_dom"/>
</dbReference>
<dbReference type="PROSITE" id="PS50109">
    <property type="entry name" value="HIS_KIN"/>
    <property type="match status" value="1"/>
</dbReference>
<dbReference type="Proteomes" id="UP001169027">
    <property type="component" value="Unassembled WGS sequence"/>
</dbReference>
<evidence type="ECO:0000313" key="9">
    <source>
        <dbReference type="Proteomes" id="UP001169027"/>
    </source>
</evidence>
<evidence type="ECO:0000313" key="8">
    <source>
        <dbReference type="EMBL" id="MDO1536411.1"/>
    </source>
</evidence>
<comment type="caution">
    <text evidence="8">The sequence shown here is derived from an EMBL/GenBank/DDBJ whole genome shotgun (WGS) entry which is preliminary data.</text>
</comment>